<reference evidence="11" key="1">
    <citation type="submission" date="2024-06" db="EMBL/GenBank/DDBJ databases">
        <authorList>
            <person name="Ryan C."/>
        </authorList>
    </citation>
    <scope>NUCLEOTIDE SEQUENCE [LARGE SCALE GENOMIC DNA]</scope>
</reference>
<dbReference type="Pfam" id="PF11744">
    <property type="entry name" value="ALMT"/>
    <property type="match status" value="1"/>
</dbReference>
<gene>
    <name evidence="10" type="ORF">URODEC1_LOCUS79444</name>
</gene>
<organism evidence="10 11">
    <name type="scientific">Urochloa decumbens</name>
    <dbReference type="NCBI Taxonomy" id="240449"/>
    <lineage>
        <taxon>Eukaryota</taxon>
        <taxon>Viridiplantae</taxon>
        <taxon>Streptophyta</taxon>
        <taxon>Embryophyta</taxon>
        <taxon>Tracheophyta</taxon>
        <taxon>Spermatophyta</taxon>
        <taxon>Magnoliopsida</taxon>
        <taxon>Liliopsida</taxon>
        <taxon>Poales</taxon>
        <taxon>Poaceae</taxon>
        <taxon>PACMAD clade</taxon>
        <taxon>Panicoideae</taxon>
        <taxon>Panicodae</taxon>
        <taxon>Paniceae</taxon>
        <taxon>Melinidinae</taxon>
        <taxon>Urochloa</taxon>
    </lineage>
</organism>
<evidence type="ECO:0000256" key="5">
    <source>
        <dbReference type="ARBA" id="ARBA00022989"/>
    </source>
</evidence>
<keyword evidence="4 9" id="KW-0812">Transmembrane</keyword>
<evidence type="ECO:0008006" key="12">
    <source>
        <dbReference type="Google" id="ProtNLM"/>
    </source>
</evidence>
<keyword evidence="11" id="KW-1185">Reference proteome</keyword>
<evidence type="ECO:0000256" key="2">
    <source>
        <dbReference type="ARBA" id="ARBA00007079"/>
    </source>
</evidence>
<evidence type="ECO:0000313" key="11">
    <source>
        <dbReference type="Proteomes" id="UP001497457"/>
    </source>
</evidence>
<evidence type="ECO:0000256" key="7">
    <source>
        <dbReference type="ARBA" id="ARBA00023136"/>
    </source>
</evidence>
<feature type="transmembrane region" description="Helical" evidence="9">
    <location>
        <begin position="56"/>
        <end position="75"/>
    </location>
</feature>
<feature type="transmembrane region" description="Helical" evidence="9">
    <location>
        <begin position="197"/>
        <end position="219"/>
    </location>
</feature>
<dbReference type="AlphaFoldDB" id="A0ABC9CXF6"/>
<sequence>MESQTEGNNGGIGEGNAGFFANCRERLCSAVDSLSCTVLGFAGKLAQVARDDPRRVVHSLKAGLALTLVSVIYYVTPLFNSWGDSTVWAVITVVVVMEFTVGGTLSRGLNRALATLVAGFLAVGAHMAAQLCGEKGEPILLGVFVFLVGSAATFSRYIPEVKARYDYGVTIFLLTFSLVGVSSYRVEEIIELAHERFTTIAVGVAICLFTTVFIFPIWAGEDLHKLTTGNLDKLAEFLEGTYSNDLDELEFPCIPYDKGMGSECFGENSSWENLEDKAFLQVYKSVLNSKVREDSLCTFAKWEPMHGKFCFRHPWNQYQKLGTLCRQCASSMEALVSCVTTLKKSQYPEANPELCQKIGATCAAMSLNSAKALRGLSLAIWTMTTPSPINNDMSTATKAASDFRAEFSEDVALLQVMHMAIVASLLSDIVIQIGRITESTNNLARLAHFKNPERSRSAVVISIED</sequence>
<feature type="transmembrane region" description="Helical" evidence="9">
    <location>
        <begin position="139"/>
        <end position="158"/>
    </location>
</feature>
<accession>A0ABC9CXF6</accession>
<proteinExistence type="inferred from homology"/>
<feature type="transmembrane region" description="Helical" evidence="9">
    <location>
        <begin position="87"/>
        <end position="105"/>
    </location>
</feature>
<dbReference type="GO" id="GO:0034220">
    <property type="term" value="P:monoatomic ion transmembrane transport"/>
    <property type="evidence" value="ECO:0007669"/>
    <property type="project" value="UniProtKB-KW"/>
</dbReference>
<dbReference type="EMBL" id="OZ075140">
    <property type="protein sequence ID" value="CAL5027578.1"/>
    <property type="molecule type" value="Genomic_DNA"/>
</dbReference>
<feature type="transmembrane region" description="Helical" evidence="9">
    <location>
        <begin position="165"/>
        <end position="185"/>
    </location>
</feature>
<evidence type="ECO:0000256" key="4">
    <source>
        <dbReference type="ARBA" id="ARBA00022692"/>
    </source>
</evidence>
<keyword evidence="3" id="KW-0813">Transport</keyword>
<dbReference type="InterPro" id="IPR020966">
    <property type="entry name" value="ALMT"/>
</dbReference>
<reference evidence="10 11" key="2">
    <citation type="submission" date="2024-10" db="EMBL/GenBank/DDBJ databases">
        <authorList>
            <person name="Ryan C."/>
        </authorList>
    </citation>
    <scope>NUCLEOTIDE SEQUENCE [LARGE SCALE GENOMIC DNA]</scope>
</reference>
<evidence type="ECO:0000256" key="1">
    <source>
        <dbReference type="ARBA" id="ARBA00004141"/>
    </source>
</evidence>
<dbReference type="PANTHER" id="PTHR31086">
    <property type="entry name" value="ALUMINUM-ACTIVATED MALATE TRANSPORTER 10"/>
    <property type="match status" value="1"/>
</dbReference>
<dbReference type="Proteomes" id="UP001497457">
    <property type="component" value="Chromosome 30rd"/>
</dbReference>
<evidence type="ECO:0000256" key="3">
    <source>
        <dbReference type="ARBA" id="ARBA00022448"/>
    </source>
</evidence>
<feature type="transmembrane region" description="Helical" evidence="9">
    <location>
        <begin position="112"/>
        <end position="133"/>
    </location>
</feature>
<keyword evidence="7 9" id="KW-0472">Membrane</keyword>
<comment type="subcellular location">
    <subcellularLocation>
        <location evidence="1">Membrane</location>
        <topology evidence="1">Multi-pass membrane protein</topology>
    </subcellularLocation>
</comment>
<evidence type="ECO:0000313" key="10">
    <source>
        <dbReference type="EMBL" id="CAL5027578.1"/>
    </source>
</evidence>
<name>A0ABC9CXF6_9POAL</name>
<evidence type="ECO:0000256" key="9">
    <source>
        <dbReference type="SAM" id="Phobius"/>
    </source>
</evidence>
<keyword evidence="8" id="KW-0407">Ion channel</keyword>
<keyword evidence="5 9" id="KW-1133">Transmembrane helix</keyword>
<evidence type="ECO:0000256" key="8">
    <source>
        <dbReference type="ARBA" id="ARBA00023303"/>
    </source>
</evidence>
<keyword evidence="6" id="KW-0406">Ion transport</keyword>
<protein>
    <recommendedName>
        <fullName evidence="12">Aluminum-activated malate transporter</fullName>
    </recommendedName>
</protein>
<evidence type="ECO:0000256" key="6">
    <source>
        <dbReference type="ARBA" id="ARBA00023065"/>
    </source>
</evidence>
<comment type="similarity">
    <text evidence="2">Belongs to the aromatic acid exporter (TC 2.A.85) family.</text>
</comment>
<dbReference type="GO" id="GO:0016020">
    <property type="term" value="C:membrane"/>
    <property type="evidence" value="ECO:0007669"/>
    <property type="project" value="UniProtKB-SubCell"/>
</dbReference>